<proteinExistence type="predicted"/>
<dbReference type="STRING" id="6293.A0A1I8EPY1"/>
<dbReference type="AlphaFoldDB" id="A0A1I8EPY1"/>
<reference evidence="1" key="1">
    <citation type="submission" date="2016-11" db="UniProtKB">
        <authorList>
            <consortium name="WormBaseParasite"/>
        </authorList>
    </citation>
    <scope>IDENTIFICATION</scope>
    <source>
        <strain evidence="1">pt0022</strain>
    </source>
</reference>
<organism evidence="1">
    <name type="scientific">Wuchereria bancrofti</name>
    <dbReference type="NCBI Taxonomy" id="6293"/>
    <lineage>
        <taxon>Eukaryota</taxon>
        <taxon>Metazoa</taxon>
        <taxon>Ecdysozoa</taxon>
        <taxon>Nematoda</taxon>
        <taxon>Chromadorea</taxon>
        <taxon>Rhabditida</taxon>
        <taxon>Spirurina</taxon>
        <taxon>Spiruromorpha</taxon>
        <taxon>Filarioidea</taxon>
        <taxon>Onchocercidae</taxon>
        <taxon>Wuchereria</taxon>
    </lineage>
</organism>
<dbReference type="WBParaSite" id="maker-PairedContig_3974-snap-gene-1.14-mRNA-1">
    <property type="protein sequence ID" value="maker-PairedContig_3974-snap-gene-1.14-mRNA-1"/>
    <property type="gene ID" value="maker-PairedContig_3974-snap-gene-1.14"/>
</dbReference>
<evidence type="ECO:0000313" key="1">
    <source>
        <dbReference type="WBParaSite" id="maker-PairedContig_3974-snap-gene-1.14-mRNA-1"/>
    </source>
</evidence>
<name>A0A1I8EPY1_WUCBA</name>
<protein>
    <submittedName>
        <fullName evidence="1">Uncharacterized protein</fullName>
    </submittedName>
</protein>
<sequence>MMGERGMRREDHLKANISVVPFHQINCDIQEAMTCVPSVSNAFIQMLLVMVLVSHVLPLPLAAHLPVYDSLYDEPPLVDYNFVPYSGLRNNGDWMNEPFRADKRKNEFIRFGKRDDFMNGIIRFVCRFNKRKNEFIRFEGKRTHELLEPITYNRGNDRELVAKAEEQLLNTLSLLEALADDSNQLQMEKRRNKFEFIRFGRR</sequence>
<accession>A0A1I8EPY1</accession>